<sequence>MGLVGMILTAPFAPLRAVPWVARQVLDAAEREFYDPAVIRAELAELWARYDEGEIDEAGFDRAEDELLARLEEAEAIRGGPPD</sequence>
<accession>A0A4R6V589</accession>
<protein>
    <submittedName>
        <fullName evidence="1">Gas vesicle protein GvpG</fullName>
    </submittedName>
</protein>
<name>A0A4R6V589_9ACTN</name>
<dbReference type="EMBL" id="SNYN01000001">
    <property type="protein sequence ID" value="TDQ55383.1"/>
    <property type="molecule type" value="Genomic_DNA"/>
</dbReference>
<keyword evidence="2" id="KW-1185">Reference proteome</keyword>
<dbReference type="Pfam" id="PF05120">
    <property type="entry name" value="GvpG"/>
    <property type="match status" value="1"/>
</dbReference>
<dbReference type="AlphaFoldDB" id="A0A4R6V589"/>
<reference evidence="1 2" key="1">
    <citation type="submission" date="2019-03" db="EMBL/GenBank/DDBJ databases">
        <title>Genomic Encyclopedia of Type Strains, Phase IV (KMG-IV): sequencing the most valuable type-strain genomes for metagenomic binning, comparative biology and taxonomic classification.</title>
        <authorList>
            <person name="Goeker M."/>
        </authorList>
    </citation>
    <scope>NUCLEOTIDE SEQUENCE [LARGE SCALE GENOMIC DNA]</scope>
    <source>
        <strain evidence="1 2">DSM 46770</strain>
    </source>
</reference>
<organism evidence="1 2">
    <name type="scientific">Actinorugispora endophytica</name>
    <dbReference type="NCBI Taxonomy" id="1605990"/>
    <lineage>
        <taxon>Bacteria</taxon>
        <taxon>Bacillati</taxon>
        <taxon>Actinomycetota</taxon>
        <taxon>Actinomycetes</taxon>
        <taxon>Streptosporangiales</taxon>
        <taxon>Nocardiopsidaceae</taxon>
        <taxon>Actinorugispora</taxon>
    </lineage>
</organism>
<comment type="caution">
    <text evidence="1">The sequence shown here is derived from an EMBL/GenBank/DDBJ whole genome shotgun (WGS) entry which is preliminary data.</text>
</comment>
<dbReference type="RefSeq" id="WP_133739910.1">
    <property type="nucleotide sequence ID" value="NZ_SNYN01000001.1"/>
</dbReference>
<evidence type="ECO:0000313" key="1">
    <source>
        <dbReference type="EMBL" id="TDQ55383.1"/>
    </source>
</evidence>
<proteinExistence type="predicted"/>
<dbReference type="OrthoDB" id="3541554at2"/>
<dbReference type="InterPro" id="IPR007804">
    <property type="entry name" value="GvpG"/>
</dbReference>
<gene>
    <name evidence="1" type="ORF">EV190_101709</name>
</gene>
<evidence type="ECO:0000313" key="2">
    <source>
        <dbReference type="Proteomes" id="UP000295281"/>
    </source>
</evidence>
<dbReference type="Proteomes" id="UP000295281">
    <property type="component" value="Unassembled WGS sequence"/>
</dbReference>